<evidence type="ECO:0000256" key="1">
    <source>
        <dbReference type="SAM" id="MobiDB-lite"/>
    </source>
</evidence>
<gene>
    <name evidence="2" type="ORF">GCM10025865_19890</name>
</gene>
<evidence type="ECO:0000313" key="2">
    <source>
        <dbReference type="EMBL" id="BDZ42690.1"/>
    </source>
</evidence>
<dbReference type="Proteomes" id="UP001321475">
    <property type="component" value="Chromosome"/>
</dbReference>
<feature type="region of interest" description="Disordered" evidence="1">
    <location>
        <begin position="19"/>
        <end position="42"/>
    </location>
</feature>
<organism evidence="2 3">
    <name type="scientific">Paraoerskovia sediminicola</name>
    <dbReference type="NCBI Taxonomy" id="1138587"/>
    <lineage>
        <taxon>Bacteria</taxon>
        <taxon>Bacillati</taxon>
        <taxon>Actinomycetota</taxon>
        <taxon>Actinomycetes</taxon>
        <taxon>Micrococcales</taxon>
        <taxon>Cellulomonadaceae</taxon>
        <taxon>Paraoerskovia</taxon>
    </lineage>
</organism>
<keyword evidence="3" id="KW-1185">Reference proteome</keyword>
<protein>
    <recommendedName>
        <fullName evidence="4">AAA domain-containing protein</fullName>
    </recommendedName>
</protein>
<dbReference type="RefSeq" id="WP_286217127.1">
    <property type="nucleotide sequence ID" value="NZ_AP027729.1"/>
</dbReference>
<sequence>MTAPRPTFGAKTLAELARAANGSDQVRDDDAPRLGGPVLVPDPDDADLVRSAVSSWRSSLVELAGGSSLADIERLGHAVLDLSGAHPSGVAQLFAGRPTRLSNIFRETSGAMPGARRRARAVVSRSQEYGQSYGVPATYLAIGVATWAAGRPAPESDDVVALARVTEGAGRTDDAPYLTLANLADDGADDRADDQARDGADERAVDAALDGAEGDVPGRAGAGSPEALSGADVSTVDEVDAAHEADGPDTAATNGESRAGTEPAPLSATGPEGSRVADESDTSRVPDPEAAEEPGSSDQERREVALRERIVRAPVLLRPITVTPIGDGADFELVLEPTLEINPLLARTLRSHGALLDPIALARSTFTSSGFEPDDALNRIQALGEAVLQDFDLGQRVLVGAFVHPGQLLVDDLDEVSTSLERHEVVGAIAGVADAVTSAYHPAPDVAPGDVDPAVERGVGDLDRAQRRVLATVAAGNHVFVDAPAGADVPGTVAAVVADAASRGQSILYVPGHRRAADAMIARLDRLGLGDLVLDVPVTPTWRSEVAERLLGAMSAAQEEPKTSGSDEGIDALLGARSRLAAYIDALHLVREPWQVSAYDALQALARLSSERPVPTTTVRLAASVTLAVGAERRAELARDLEELARLGAFTERARTTPWAGAHLLTDAAADDTLLRVQRVAEQTLPQLMRQVEEVATSTGLEPATSMAEWSDQLTMLGGMRGTLDVFLPEVFERAATDMVHATATRQWRAERGVELGWSQRRRLRKQAKDMVRPGVRVTDLHAALIEVAEQRTVWQQHCPRGGWPTLPPGLAAIEETQEAVRIDLEALSPILADTEIVAGPDGAPGEGGLADLPFQVLAARLASLVADASALESLPQRTGLLRSVRDAGLGTLVDDLAARQVPEVGVATELDLAWWSSVFEQVLAQDPALAGQDSAGLEALASRFRELDRRHVDSLAGRVRDDVRDHLGAALREQRTEAEQLFSELMGGRLTNVRDTSERYPRLVRRLRPCTIATPTSVPQLAAPSRTVDVVVLDSVQNTPVEHLLSAIARARQVVVLADPRTATGTAVSELADVLATVTLTPPPSPRDPGITGFLVDHGYEGLLEPAALPRYETLVHHDLVDGRGMPDEASGLVESTQAEVDRVVEIAIEHALTRPDESFGIVAATPVHAERIREALLQEVRRSPALAPFFSGTRPEPVVVTGLRDTAGLERDTVVITIGIGRTPHGRVLHRFGPLADDGADAMLLGAVAAARRSVRVVSCFESADLDPDRLRSPGHACCASCSRSSRPGAAPRTRC</sequence>
<evidence type="ECO:0008006" key="4">
    <source>
        <dbReference type="Google" id="ProtNLM"/>
    </source>
</evidence>
<dbReference type="EMBL" id="AP027729">
    <property type="protein sequence ID" value="BDZ42690.1"/>
    <property type="molecule type" value="Genomic_DNA"/>
</dbReference>
<feature type="compositionally biased region" description="Basic and acidic residues" evidence="1">
    <location>
        <begin position="275"/>
        <end position="287"/>
    </location>
</feature>
<name>A0ABN6XFX5_9CELL</name>
<feature type="region of interest" description="Disordered" evidence="1">
    <location>
        <begin position="210"/>
        <end position="303"/>
    </location>
</feature>
<reference evidence="3" key="1">
    <citation type="journal article" date="2019" name="Int. J. Syst. Evol. Microbiol.">
        <title>The Global Catalogue of Microorganisms (GCM) 10K type strain sequencing project: providing services to taxonomists for standard genome sequencing and annotation.</title>
        <authorList>
            <consortium name="The Broad Institute Genomics Platform"/>
            <consortium name="The Broad Institute Genome Sequencing Center for Infectious Disease"/>
            <person name="Wu L."/>
            <person name="Ma J."/>
        </authorList>
    </citation>
    <scope>NUCLEOTIDE SEQUENCE [LARGE SCALE GENOMIC DNA]</scope>
    <source>
        <strain evidence="3">NBRC 108565</strain>
    </source>
</reference>
<accession>A0ABN6XFX5</accession>
<proteinExistence type="predicted"/>
<evidence type="ECO:0000313" key="3">
    <source>
        <dbReference type="Proteomes" id="UP001321475"/>
    </source>
</evidence>